<sequence>MIVLKMKSNEPYKTLSLEELILKDEKYIDQDIMLLYQHDNSIIIGRNQNLHEEINLDYTNEHNIKIARRISGGGAVYHDLNNLNFSFITNKTTKGYKQFLQPIIEYLNQIGVPAQFEGRNDIKANGLKISGNAQFIYKNRMFSHGTLLFNVNIEKMVGSLKPNPLKMQSKGIKSVRQRVGNIKDMLKEDISIDDFANNLIKYMQEKYGAVLKTEKDFDYKEHAALAKYKQSDEWLYFKNPEFSIVNTMKFDNGLISFKANLEENKIKSIAFEGDFLSQKEMSDVIHLFDNANYDKKTFATILDKIDLNLYFGWIKKEELITLIFG</sequence>
<evidence type="ECO:0000313" key="10">
    <source>
        <dbReference type="Proteomes" id="UP001059576"/>
    </source>
</evidence>
<keyword evidence="5" id="KW-0547">Nucleotide-binding</keyword>
<evidence type="ECO:0000256" key="7">
    <source>
        <dbReference type="ARBA" id="ARBA00048037"/>
    </source>
</evidence>
<keyword evidence="4 9" id="KW-0436">Ligase</keyword>
<evidence type="ECO:0000313" key="9">
    <source>
        <dbReference type="EMBL" id="UUD36943.1"/>
    </source>
</evidence>
<evidence type="ECO:0000256" key="3">
    <source>
        <dbReference type="ARBA" id="ARBA00012367"/>
    </source>
</evidence>
<dbReference type="Pfam" id="PF10437">
    <property type="entry name" value="Lip_prot_lig_C"/>
    <property type="match status" value="1"/>
</dbReference>
<dbReference type="SUPFAM" id="SSF55681">
    <property type="entry name" value="Class II aaRS and biotin synthetases"/>
    <property type="match status" value="1"/>
</dbReference>
<evidence type="ECO:0000256" key="1">
    <source>
        <dbReference type="ARBA" id="ARBA00005085"/>
    </source>
</evidence>
<name>A0ABY5J118_9BACT</name>
<dbReference type="Gene3D" id="3.30.930.10">
    <property type="entry name" value="Bira Bifunctional Protein, Domain 2"/>
    <property type="match status" value="1"/>
</dbReference>
<dbReference type="EC" id="6.3.1.20" evidence="3"/>
<proteinExistence type="predicted"/>
<keyword evidence="6" id="KW-0067">ATP-binding</keyword>
<keyword evidence="10" id="KW-1185">Reference proteome</keyword>
<dbReference type="PROSITE" id="PS51733">
    <property type="entry name" value="BPL_LPL_CATALYTIC"/>
    <property type="match status" value="1"/>
</dbReference>
<reference evidence="9" key="1">
    <citation type="submission" date="2022-07" db="EMBL/GenBank/DDBJ databases">
        <title>Complete genome of Mycoplasma equigenitalium type strain T37.</title>
        <authorList>
            <person name="Spergser J."/>
        </authorList>
    </citation>
    <scope>NUCLEOTIDE SEQUENCE</scope>
    <source>
        <strain evidence="9">T37</strain>
    </source>
</reference>
<evidence type="ECO:0000256" key="5">
    <source>
        <dbReference type="ARBA" id="ARBA00022741"/>
    </source>
</evidence>
<dbReference type="Proteomes" id="UP001059576">
    <property type="component" value="Chromosome"/>
</dbReference>
<evidence type="ECO:0000256" key="4">
    <source>
        <dbReference type="ARBA" id="ARBA00022598"/>
    </source>
</evidence>
<gene>
    <name evidence="9" type="ORF">NPA09_03525</name>
</gene>
<dbReference type="InterPro" id="IPR019491">
    <property type="entry name" value="Lipoate_protein_ligase_C"/>
</dbReference>
<dbReference type="GO" id="GO:0016979">
    <property type="term" value="F:lipoate-protein ligase activity"/>
    <property type="evidence" value="ECO:0007669"/>
    <property type="project" value="UniProtKB-EC"/>
</dbReference>
<dbReference type="PANTHER" id="PTHR12561">
    <property type="entry name" value="LIPOATE-PROTEIN LIGASE"/>
    <property type="match status" value="1"/>
</dbReference>
<dbReference type="CDD" id="cd16443">
    <property type="entry name" value="LplA"/>
    <property type="match status" value="1"/>
</dbReference>
<dbReference type="PANTHER" id="PTHR12561:SF3">
    <property type="entry name" value="LIPOYLTRANSFERASE 1, MITOCHONDRIAL"/>
    <property type="match status" value="1"/>
</dbReference>
<evidence type="ECO:0000256" key="2">
    <source>
        <dbReference type="ARBA" id="ARBA00005124"/>
    </source>
</evidence>
<dbReference type="InterPro" id="IPR045864">
    <property type="entry name" value="aa-tRNA-synth_II/BPL/LPL"/>
</dbReference>
<protein>
    <recommendedName>
        <fullName evidence="3">lipoate--protein ligase</fullName>
        <ecNumber evidence="3">6.3.1.20</ecNumber>
    </recommendedName>
</protein>
<dbReference type="EMBL" id="CP101808">
    <property type="protein sequence ID" value="UUD36943.1"/>
    <property type="molecule type" value="Genomic_DNA"/>
</dbReference>
<dbReference type="InterPro" id="IPR004562">
    <property type="entry name" value="LipoylTrfase_LipoateP_Ligase"/>
</dbReference>
<dbReference type="Gene3D" id="3.30.390.50">
    <property type="entry name" value="CO dehydrogenase flavoprotein, C-terminal domain"/>
    <property type="match status" value="1"/>
</dbReference>
<organism evidence="9 10">
    <name type="scientific">Mycoplasmopsis equigenitalium</name>
    <dbReference type="NCBI Taxonomy" id="114883"/>
    <lineage>
        <taxon>Bacteria</taxon>
        <taxon>Bacillati</taxon>
        <taxon>Mycoplasmatota</taxon>
        <taxon>Mycoplasmoidales</taxon>
        <taxon>Metamycoplasmataceae</taxon>
        <taxon>Mycoplasmopsis</taxon>
    </lineage>
</organism>
<evidence type="ECO:0000259" key="8">
    <source>
        <dbReference type="PROSITE" id="PS51733"/>
    </source>
</evidence>
<comment type="pathway">
    <text evidence="2">Protein modification; protein lipoylation via exogenous pathway; protein N(6)-(lipoyl)lysine from lipoate: step 1/2.</text>
</comment>
<dbReference type="NCBIfam" id="TIGR00545">
    <property type="entry name" value="lipoyltrans"/>
    <property type="match status" value="1"/>
</dbReference>
<dbReference type="SUPFAM" id="SSF82649">
    <property type="entry name" value="SufE/NifU"/>
    <property type="match status" value="1"/>
</dbReference>
<evidence type="ECO:0000256" key="6">
    <source>
        <dbReference type="ARBA" id="ARBA00022840"/>
    </source>
</evidence>
<accession>A0ABY5J118</accession>
<comment type="pathway">
    <text evidence="1">Protein modification; protein lipoylation via exogenous pathway; protein N(6)-(lipoyl)lysine from lipoate: step 2/2.</text>
</comment>
<feature type="domain" description="BPL/LPL catalytic" evidence="8">
    <location>
        <begin position="27"/>
        <end position="211"/>
    </location>
</feature>
<dbReference type="InterPro" id="IPR004143">
    <property type="entry name" value="BPL_LPL_catalytic"/>
</dbReference>
<dbReference type="RefSeq" id="WP_129722732.1">
    <property type="nucleotide sequence ID" value="NZ_CP101808.1"/>
</dbReference>
<comment type="catalytic activity">
    <reaction evidence="7">
        <text>L-lysyl-[lipoyl-carrier protein] + (R)-lipoate + ATP = N(6)-[(R)-lipoyl]-L-lysyl-[lipoyl-carrier protein] + AMP + diphosphate + H(+)</text>
        <dbReference type="Rhea" id="RHEA:49288"/>
        <dbReference type="Rhea" id="RHEA-COMP:10500"/>
        <dbReference type="Rhea" id="RHEA-COMP:10502"/>
        <dbReference type="ChEBI" id="CHEBI:15378"/>
        <dbReference type="ChEBI" id="CHEBI:29969"/>
        <dbReference type="ChEBI" id="CHEBI:30616"/>
        <dbReference type="ChEBI" id="CHEBI:33019"/>
        <dbReference type="ChEBI" id="CHEBI:83088"/>
        <dbReference type="ChEBI" id="CHEBI:83099"/>
        <dbReference type="ChEBI" id="CHEBI:456215"/>
        <dbReference type="EC" id="6.3.1.20"/>
    </reaction>
</comment>
<dbReference type="Pfam" id="PF21948">
    <property type="entry name" value="LplA-B_cat"/>
    <property type="match status" value="1"/>
</dbReference>